<dbReference type="CDD" id="cd07302">
    <property type="entry name" value="CHD"/>
    <property type="match status" value="1"/>
</dbReference>
<keyword evidence="1" id="KW-0812">Transmembrane</keyword>
<dbReference type="SMART" id="SM00044">
    <property type="entry name" value="CYCc"/>
    <property type="match status" value="1"/>
</dbReference>
<dbReference type="InterPro" id="IPR029787">
    <property type="entry name" value="Nucleotide_cyclase"/>
</dbReference>
<organism evidence="4">
    <name type="scientific">Naegleria gruberi</name>
    <name type="common">Amoeba</name>
    <dbReference type="NCBI Taxonomy" id="5762"/>
    <lineage>
        <taxon>Eukaryota</taxon>
        <taxon>Discoba</taxon>
        <taxon>Heterolobosea</taxon>
        <taxon>Tetramitia</taxon>
        <taxon>Eutetramitia</taxon>
        <taxon>Vahlkampfiidae</taxon>
        <taxon>Naegleria</taxon>
    </lineage>
</organism>
<dbReference type="GO" id="GO:0006171">
    <property type="term" value="P:cAMP biosynthetic process"/>
    <property type="evidence" value="ECO:0007669"/>
    <property type="project" value="TreeGrafter"/>
</dbReference>
<evidence type="ECO:0000256" key="1">
    <source>
        <dbReference type="SAM" id="Phobius"/>
    </source>
</evidence>
<dbReference type="eggNOG" id="KOG4171">
    <property type="taxonomic scope" value="Eukaryota"/>
</dbReference>
<dbReference type="GO" id="GO:0035556">
    <property type="term" value="P:intracellular signal transduction"/>
    <property type="evidence" value="ECO:0007669"/>
    <property type="project" value="InterPro"/>
</dbReference>
<dbReference type="SUPFAM" id="SSF55073">
    <property type="entry name" value="Nucleotide cyclase"/>
    <property type="match status" value="1"/>
</dbReference>
<dbReference type="AlphaFoldDB" id="D2W2K3"/>
<name>D2W2K3_NAEGR</name>
<dbReference type="EMBL" id="GG738926">
    <property type="protein sequence ID" value="EFC36760.1"/>
    <property type="molecule type" value="Genomic_DNA"/>
</dbReference>
<dbReference type="PANTHER" id="PTHR43081:SF1">
    <property type="entry name" value="ADENYLATE CYCLASE, TERMINAL-DIFFERENTIATION SPECIFIC"/>
    <property type="match status" value="1"/>
</dbReference>
<reference evidence="3 4" key="1">
    <citation type="journal article" date="2010" name="Cell">
        <title>The genome of Naegleria gruberi illuminates early eukaryotic versatility.</title>
        <authorList>
            <person name="Fritz-Laylin L.K."/>
            <person name="Prochnik S.E."/>
            <person name="Ginger M.L."/>
            <person name="Dacks J.B."/>
            <person name="Carpenter M.L."/>
            <person name="Field M.C."/>
            <person name="Kuo A."/>
            <person name="Paredez A."/>
            <person name="Chapman J."/>
            <person name="Pham J."/>
            <person name="Shu S."/>
            <person name="Neupane R."/>
            <person name="Cipriano M."/>
            <person name="Mancuso J."/>
            <person name="Tu H."/>
            <person name="Salamov A."/>
            <person name="Lindquist E."/>
            <person name="Shapiro H."/>
            <person name="Lucas S."/>
            <person name="Grigoriev I.V."/>
            <person name="Cande W.Z."/>
            <person name="Fulton C."/>
            <person name="Rokhsar D.S."/>
            <person name="Dawson S.C."/>
        </authorList>
    </citation>
    <scope>NUCLEOTIDE SEQUENCE [LARGE SCALE GENOMIC DNA]</scope>
    <source>
        <strain evidence="3 4">NEG-M</strain>
    </source>
</reference>
<dbReference type="OrthoDB" id="60033at2759"/>
<evidence type="ECO:0000313" key="4">
    <source>
        <dbReference type="Proteomes" id="UP000006671"/>
    </source>
</evidence>
<dbReference type="PROSITE" id="PS50125">
    <property type="entry name" value="GUANYLATE_CYCLASE_2"/>
    <property type="match status" value="1"/>
</dbReference>
<dbReference type="InParanoid" id="D2W2K3"/>
<dbReference type="RefSeq" id="XP_002669504.1">
    <property type="nucleotide sequence ID" value="XM_002669458.1"/>
</dbReference>
<dbReference type="PANTHER" id="PTHR43081">
    <property type="entry name" value="ADENYLATE CYCLASE, TERMINAL-DIFFERENTIATION SPECIFIC-RELATED"/>
    <property type="match status" value="1"/>
</dbReference>
<feature type="domain" description="Guanylate cyclase" evidence="2">
    <location>
        <begin position="487"/>
        <end position="619"/>
    </location>
</feature>
<dbReference type="InterPro" id="IPR050697">
    <property type="entry name" value="Adenylyl/Guanylyl_Cyclase_3/4"/>
</dbReference>
<proteinExistence type="predicted"/>
<keyword evidence="1" id="KW-0472">Membrane</keyword>
<keyword evidence="4" id="KW-1185">Reference proteome</keyword>
<dbReference type="Pfam" id="PF00211">
    <property type="entry name" value="Guanylate_cyc"/>
    <property type="match status" value="1"/>
</dbReference>
<evidence type="ECO:0000259" key="2">
    <source>
        <dbReference type="PROSITE" id="PS50125"/>
    </source>
</evidence>
<dbReference type="Gene3D" id="3.30.70.1230">
    <property type="entry name" value="Nucleotide cyclase"/>
    <property type="match status" value="1"/>
</dbReference>
<evidence type="ECO:0000313" key="3">
    <source>
        <dbReference type="EMBL" id="EFC36760.1"/>
    </source>
</evidence>
<accession>D2W2K3</accession>
<keyword evidence="1" id="KW-1133">Transmembrane helix</keyword>
<dbReference type="InterPro" id="IPR001054">
    <property type="entry name" value="A/G_cyclase"/>
</dbReference>
<feature type="transmembrane region" description="Helical" evidence="1">
    <location>
        <begin position="388"/>
        <end position="413"/>
    </location>
</feature>
<dbReference type="VEuPathDB" id="AmoebaDB:NAEGRDRAFT_75617"/>
<sequence>MVKSPSIQPVVTPQNSSKADVYALHKAHSVDSLFYGEDKTPFIVRSIYSFLNFLFSIRLLLVCVLVLVVLVVLIITWFIGFNTGNTSVLDMNTKLKEGYAKNLANYLNTKFKPAVDLSTIYKNQFMTFKWDLHIVNHMYNVFKGMNPDSIFTSVGDKTGYYAWGVQNIYSFANGLFVSKEGADFFVVTPSGEVNLIVHVPGVDNTQSPYWKLMNVSNPKESWTDVGYNQVDPDFYISYVTPFWVDGEFHYAWSSVTFGRSLSSFMQSTPVSKNAVTMLIDRNGLLIGSSSPSDPSYIIKNGIPVQTTPLEGNTTFVKEGYQKLLSLYDLKKLNGTASTSIQWNGYDVDVNAIPYSYSSSINGMDWIIVIFSPQIDVLGDIWIQFRNGLLISLGIMIFGAAVVFVFSLLITFPLSSLSKDINKIARLEISSKKQRRSFLTEVKEIQLAVDKMKFGLRSFNKYVPSSLVKALLESSKEACLGVQELNVTLLFSDIENFTTICEKMDPNTLVQCLSEYLERATHHIIESGGTVDKFIGDAIMAFWNAPFAIEDHAYKACNSALRIQKELKDLYRVWEKKGLPEFKTRIGVHTGSAFIGNVGTPERMNYTALGDNVNSASRIEGINKNYGTYLAISQATYVQVSNRLFCVPLDSVTVKGKTKPLVIYELLCETENAPEAEINVCDLYADAVECYSDQQYKKCMEIVEKIETIDRRAHRIVPIKEKCMEMLDL</sequence>
<gene>
    <name evidence="3" type="ORF">NAEGRDRAFT_75617</name>
</gene>
<feature type="transmembrane region" description="Helical" evidence="1">
    <location>
        <begin position="59"/>
        <end position="81"/>
    </location>
</feature>
<dbReference type="GeneID" id="8861005"/>
<dbReference type="Proteomes" id="UP000006671">
    <property type="component" value="Unassembled WGS sequence"/>
</dbReference>
<protein>
    <submittedName>
        <fullName evidence="3">Predicted protein</fullName>
    </submittedName>
</protein>
<dbReference type="KEGG" id="ngr:NAEGRDRAFT_75617"/>